<name>A0A1H5WAH6_9FLAO</name>
<proteinExistence type="predicted"/>
<sequence length="202" mass="23451">MKNFYLFLIFFPLTFFSQKKKEFKIYGSLDAKVLIMKSFGNNFYNKTLQPLVGFGFGLNFLTNVKDFGLSFNYYFLKATGKYDQTNIYGSLSAPQMNLYEIDLFHQNKLGEDFLVEEFAGVSVYRVNSSFIYTSKNYSQGNTGFNFGSNLVYNLDPEGKQQAFIGGKFNFYNAKIINENPEIQRFFSRAYFGSLILGYRFNF</sequence>
<evidence type="ECO:0000313" key="1">
    <source>
        <dbReference type="EMBL" id="SEF96482.1"/>
    </source>
</evidence>
<reference evidence="2" key="1">
    <citation type="submission" date="2016-10" db="EMBL/GenBank/DDBJ databases">
        <authorList>
            <person name="Varghese N."/>
            <person name="Submissions S."/>
        </authorList>
    </citation>
    <scope>NUCLEOTIDE SEQUENCE [LARGE SCALE GENOMIC DNA]</scope>
    <source>
        <strain evidence="2">DSM 21580</strain>
    </source>
</reference>
<dbReference type="EMBL" id="FNUS01000002">
    <property type="protein sequence ID" value="SEF96482.1"/>
    <property type="molecule type" value="Genomic_DNA"/>
</dbReference>
<dbReference type="AlphaFoldDB" id="A0A1H5WAH6"/>
<evidence type="ECO:0008006" key="3">
    <source>
        <dbReference type="Google" id="ProtNLM"/>
    </source>
</evidence>
<gene>
    <name evidence="1" type="ORF">SAMN05421847_1146</name>
</gene>
<dbReference type="RefSeq" id="WP_103913150.1">
    <property type="nucleotide sequence ID" value="NZ_FNUS01000002.1"/>
</dbReference>
<organism evidence="1 2">
    <name type="scientific">Halpernia humi</name>
    <dbReference type="NCBI Taxonomy" id="493375"/>
    <lineage>
        <taxon>Bacteria</taxon>
        <taxon>Pseudomonadati</taxon>
        <taxon>Bacteroidota</taxon>
        <taxon>Flavobacteriia</taxon>
        <taxon>Flavobacteriales</taxon>
        <taxon>Weeksellaceae</taxon>
        <taxon>Chryseobacterium group</taxon>
        <taxon>Halpernia</taxon>
    </lineage>
</organism>
<dbReference type="Proteomes" id="UP000236738">
    <property type="component" value="Unassembled WGS sequence"/>
</dbReference>
<dbReference type="OrthoDB" id="1249707at2"/>
<evidence type="ECO:0000313" key="2">
    <source>
        <dbReference type="Proteomes" id="UP000236738"/>
    </source>
</evidence>
<keyword evidence="2" id="KW-1185">Reference proteome</keyword>
<accession>A0A1H5WAH6</accession>
<protein>
    <recommendedName>
        <fullName evidence="3">Outer membrane protein beta-barrel domain-containing protein</fullName>
    </recommendedName>
</protein>